<protein>
    <submittedName>
        <fullName evidence="1">Uncharacterized protein</fullName>
    </submittedName>
</protein>
<reference evidence="1 2" key="1">
    <citation type="submission" date="2019-03" db="EMBL/GenBank/DDBJ databases">
        <title>Genomic Encyclopedia of Type Strains, Phase IV (KMG-IV): sequencing the most valuable type-strain genomes for metagenomic binning, comparative biology and taxonomic classification.</title>
        <authorList>
            <person name="Goeker M."/>
        </authorList>
    </citation>
    <scope>NUCLEOTIDE SEQUENCE [LARGE SCALE GENOMIC DNA]</scope>
    <source>
        <strain evidence="1 2">DSM 11603</strain>
    </source>
</reference>
<organism evidence="1 2">
    <name type="scientific">Aquamicrobium defluvii</name>
    <dbReference type="NCBI Taxonomy" id="69279"/>
    <lineage>
        <taxon>Bacteria</taxon>
        <taxon>Pseudomonadati</taxon>
        <taxon>Pseudomonadota</taxon>
        <taxon>Alphaproteobacteria</taxon>
        <taxon>Hyphomicrobiales</taxon>
        <taxon>Phyllobacteriaceae</taxon>
        <taxon>Aquamicrobium</taxon>
    </lineage>
</organism>
<evidence type="ECO:0000313" key="1">
    <source>
        <dbReference type="EMBL" id="TDR28917.1"/>
    </source>
</evidence>
<dbReference type="Proteomes" id="UP000294958">
    <property type="component" value="Unassembled WGS sequence"/>
</dbReference>
<keyword evidence="2" id="KW-1185">Reference proteome</keyword>
<dbReference type="EMBL" id="SNZF01000054">
    <property type="protein sequence ID" value="TDR28917.1"/>
    <property type="molecule type" value="Genomic_DNA"/>
</dbReference>
<dbReference type="AlphaFoldDB" id="A0A4R6Y4V8"/>
<gene>
    <name evidence="1" type="ORF">DES43_1544</name>
</gene>
<name>A0A4R6Y4V8_9HYPH</name>
<evidence type="ECO:0000313" key="2">
    <source>
        <dbReference type="Proteomes" id="UP000294958"/>
    </source>
</evidence>
<proteinExistence type="predicted"/>
<accession>A0A4R6Y4V8</accession>
<comment type="caution">
    <text evidence="1">The sequence shown here is derived from an EMBL/GenBank/DDBJ whole genome shotgun (WGS) entry which is preliminary data.</text>
</comment>
<sequence length="217" mass="24842">MATKAAEHRTFFVESFLEDNQLGGLRTLTGPVVKCRKCGAKKGFHRRRPEDLPQDFFKKHGWQLGGGVYMDLCPDCANTKPIKIKEPKKKMASNVTKLETVKAEQPREITREERQRIHAKIGDHYLDTGYSPPWTDRAIAEAEKVPLAWVSEIREQFYGPEGSNPLYDKFEADAQAFVDAYNELCAVKGQIDALEIMGREIKETMDRIKRETRGIRK</sequence>